<dbReference type="InterPro" id="IPR018060">
    <property type="entry name" value="HTH_AraC"/>
</dbReference>
<keyword evidence="2 5" id="KW-0238">DNA-binding</keyword>
<dbReference type="Pfam" id="PF12833">
    <property type="entry name" value="HTH_18"/>
    <property type="match status" value="1"/>
</dbReference>
<accession>A0A1N6F6G0</accession>
<dbReference type="PANTHER" id="PTHR46796:SF13">
    <property type="entry name" value="HTH-TYPE TRANSCRIPTIONAL ACTIVATOR RHAS"/>
    <property type="match status" value="1"/>
</dbReference>
<evidence type="ECO:0000256" key="2">
    <source>
        <dbReference type="ARBA" id="ARBA00023125"/>
    </source>
</evidence>
<protein>
    <submittedName>
        <fullName evidence="5">AraC-type DNA-binding protein</fullName>
    </submittedName>
</protein>
<keyword evidence="3" id="KW-0804">Transcription</keyword>
<keyword evidence="6" id="KW-1185">Reference proteome</keyword>
<dbReference type="AlphaFoldDB" id="A0A1N6F6G0"/>
<feature type="domain" description="HTH araC/xylS-type" evidence="4">
    <location>
        <begin position="178"/>
        <end position="275"/>
    </location>
</feature>
<dbReference type="InterPro" id="IPR050204">
    <property type="entry name" value="AraC_XylS_family_regulators"/>
</dbReference>
<evidence type="ECO:0000256" key="1">
    <source>
        <dbReference type="ARBA" id="ARBA00023015"/>
    </source>
</evidence>
<evidence type="ECO:0000313" key="5">
    <source>
        <dbReference type="EMBL" id="SIN90855.1"/>
    </source>
</evidence>
<dbReference type="GO" id="GO:0043565">
    <property type="term" value="F:sequence-specific DNA binding"/>
    <property type="evidence" value="ECO:0007669"/>
    <property type="project" value="InterPro"/>
</dbReference>
<dbReference type="PROSITE" id="PS01124">
    <property type="entry name" value="HTH_ARAC_FAMILY_2"/>
    <property type="match status" value="1"/>
</dbReference>
<dbReference type="GO" id="GO:0003700">
    <property type="term" value="F:DNA-binding transcription factor activity"/>
    <property type="evidence" value="ECO:0007669"/>
    <property type="project" value="InterPro"/>
</dbReference>
<dbReference type="Pfam" id="PF20240">
    <property type="entry name" value="DUF6597"/>
    <property type="match status" value="1"/>
</dbReference>
<keyword evidence="1" id="KW-0805">Transcription regulation</keyword>
<dbReference type="SMART" id="SM00342">
    <property type="entry name" value="HTH_ARAC"/>
    <property type="match status" value="1"/>
</dbReference>
<organism evidence="5 6">
    <name type="scientific">Chitinophaga niabensis</name>
    <dbReference type="NCBI Taxonomy" id="536979"/>
    <lineage>
        <taxon>Bacteria</taxon>
        <taxon>Pseudomonadati</taxon>
        <taxon>Bacteroidota</taxon>
        <taxon>Chitinophagia</taxon>
        <taxon>Chitinophagales</taxon>
        <taxon>Chitinophagaceae</taxon>
        <taxon>Chitinophaga</taxon>
    </lineage>
</organism>
<dbReference type="SUPFAM" id="SSF46689">
    <property type="entry name" value="Homeodomain-like"/>
    <property type="match status" value="2"/>
</dbReference>
<reference evidence="5 6" key="1">
    <citation type="submission" date="2016-11" db="EMBL/GenBank/DDBJ databases">
        <authorList>
            <person name="Jaros S."/>
            <person name="Januszkiewicz K."/>
            <person name="Wedrychowicz H."/>
        </authorList>
    </citation>
    <scope>NUCLEOTIDE SEQUENCE [LARGE SCALE GENOMIC DNA]</scope>
    <source>
        <strain evidence="5 6">DSM 24787</strain>
    </source>
</reference>
<dbReference type="Proteomes" id="UP000185003">
    <property type="component" value="Unassembled WGS sequence"/>
</dbReference>
<evidence type="ECO:0000256" key="3">
    <source>
        <dbReference type="ARBA" id="ARBA00023163"/>
    </source>
</evidence>
<evidence type="ECO:0000313" key="6">
    <source>
        <dbReference type="Proteomes" id="UP000185003"/>
    </source>
</evidence>
<dbReference type="InterPro" id="IPR009057">
    <property type="entry name" value="Homeodomain-like_sf"/>
</dbReference>
<dbReference type="PANTHER" id="PTHR46796">
    <property type="entry name" value="HTH-TYPE TRANSCRIPTIONAL ACTIVATOR RHAS-RELATED"/>
    <property type="match status" value="1"/>
</dbReference>
<dbReference type="EMBL" id="FSRA01000001">
    <property type="protein sequence ID" value="SIN90855.1"/>
    <property type="molecule type" value="Genomic_DNA"/>
</dbReference>
<name>A0A1N6F6G0_9BACT</name>
<dbReference type="InterPro" id="IPR046532">
    <property type="entry name" value="DUF6597"/>
</dbReference>
<sequence length="296" mass="33996">MFISVHWVLNHLLSGTDNKLTLADMIFKRILPPPGLGRIIECYWIAESEDNRPAKEKIIPDGFPEMIFHYGDPYRINLHHGNWELQTQSLLAGQIRRHFFLENTGKSGVLGIKLQPTALAHLFDISMHTLTDKVADLSTLLTVPLQTLLCSAAPHDEKINALNQWFNTFPLPGTNHAGKAIELIREYKGALSVADVIAQLGISERHLERLFKRYVGLSPKFYARIIRFNHIFHLNQERNPDWTHLAFNAGYYDQSHFIRNFKAFTGEDPSGYYFEEDNMANFFLQKKGRSGLYNTL</sequence>
<dbReference type="Gene3D" id="1.10.10.60">
    <property type="entry name" value="Homeodomain-like"/>
    <property type="match status" value="1"/>
</dbReference>
<evidence type="ECO:0000259" key="4">
    <source>
        <dbReference type="PROSITE" id="PS01124"/>
    </source>
</evidence>
<proteinExistence type="predicted"/>
<gene>
    <name evidence="5" type="ORF">SAMN04488055_2045</name>
</gene>
<dbReference type="STRING" id="536979.SAMN04488055_2045"/>